<feature type="domain" description="Calcineurin-like phosphoesterase" evidence="6">
    <location>
        <begin position="1"/>
        <end position="164"/>
    </location>
</feature>
<evidence type="ECO:0000313" key="9">
    <source>
        <dbReference type="Proteomes" id="UP000306740"/>
    </source>
</evidence>
<dbReference type="InterPro" id="IPR004843">
    <property type="entry name" value="Calcineurin-like_PHP"/>
</dbReference>
<dbReference type="Gene3D" id="3.60.21.10">
    <property type="match status" value="1"/>
</dbReference>
<accession>A0A5C4ME64</accession>
<evidence type="ECO:0000256" key="4">
    <source>
        <dbReference type="ARBA" id="ARBA00022801"/>
    </source>
</evidence>
<dbReference type="InterPro" id="IPR050535">
    <property type="entry name" value="DNA_Repair-Maintenance_Comp"/>
</dbReference>
<dbReference type="EMBL" id="VDFR01000070">
    <property type="protein sequence ID" value="TNC45014.1"/>
    <property type="molecule type" value="Genomic_DNA"/>
</dbReference>
<dbReference type="OrthoDB" id="9773856at2"/>
<dbReference type="PANTHER" id="PTHR30337">
    <property type="entry name" value="COMPONENT OF ATP-DEPENDENT DSDNA EXONUCLEASE"/>
    <property type="match status" value="1"/>
</dbReference>
<dbReference type="RefSeq" id="WP_139106185.1">
    <property type="nucleotide sequence ID" value="NZ_VDFR01000070.1"/>
</dbReference>
<dbReference type="GO" id="GO:0004527">
    <property type="term" value="F:exonuclease activity"/>
    <property type="evidence" value="ECO:0007669"/>
    <property type="project" value="UniProtKB-KW"/>
</dbReference>
<evidence type="ECO:0000256" key="3">
    <source>
        <dbReference type="ARBA" id="ARBA00022722"/>
    </source>
</evidence>
<evidence type="ECO:0000259" key="6">
    <source>
        <dbReference type="Pfam" id="PF00149"/>
    </source>
</evidence>
<gene>
    <name evidence="8" type="ORF">FHE65_15595</name>
    <name evidence="7" type="ORF">FHE65_33145</name>
</gene>
<dbReference type="InterPro" id="IPR014577">
    <property type="entry name" value="UCP033093_metalloPase"/>
</dbReference>
<dbReference type="PANTHER" id="PTHR30337:SF0">
    <property type="entry name" value="NUCLEASE SBCCD SUBUNIT D"/>
    <property type="match status" value="1"/>
</dbReference>
<comment type="caution">
    <text evidence="7">The sequence shown here is derived from an EMBL/GenBank/DDBJ whole genome shotgun (WGS) entry which is preliminary data.</text>
</comment>
<dbReference type="Proteomes" id="UP000306740">
    <property type="component" value="Unassembled WGS sequence"/>
</dbReference>
<protein>
    <recommendedName>
        <fullName evidence="2">Nuclease SbcCD subunit D</fullName>
    </recommendedName>
</protein>
<evidence type="ECO:0000256" key="5">
    <source>
        <dbReference type="ARBA" id="ARBA00022839"/>
    </source>
</evidence>
<evidence type="ECO:0000313" key="8">
    <source>
        <dbReference type="EMBL" id="TNC45014.1"/>
    </source>
</evidence>
<dbReference type="CDD" id="cd00840">
    <property type="entry name" value="MPP_Mre11_N"/>
    <property type="match status" value="1"/>
</dbReference>
<keyword evidence="4" id="KW-0378">Hydrolase</keyword>
<reference evidence="7 9" key="1">
    <citation type="submission" date="2019-05" db="EMBL/GenBank/DDBJ databases">
        <title>Mumia sp. nov., isolated from the intestinal contents of plateau pika (Ochotona curzoniae) in the Qinghai-Tibet plateau of China.</title>
        <authorList>
            <person name="Tian Z."/>
        </authorList>
    </citation>
    <scope>NUCLEOTIDE SEQUENCE [LARGE SCALE GENOMIC DNA]</scope>
    <source>
        <strain evidence="9">527</strain>
        <strain evidence="7">Z527</strain>
    </source>
</reference>
<comment type="similarity">
    <text evidence="1">Belongs to the SbcD family.</text>
</comment>
<keyword evidence="5 7" id="KW-0269">Exonuclease</keyword>
<sequence>MRFVATADWQLGMTAHYLDDEARPRFQQARLDAVRRIGEVARERGAEFVVVCGDVFESNQLDRSIVARTFEVLRSFTVPVVLLPGNHDPLDAASIYDSRAFRDRVPDHVHVLRDSAPYAVVEGVEIVGAPWFSKHPTRDLVADACAGLAPAASGLVRVVAGHGAVSTLNPDRDALAAIDVPALTKALDNGHAHVAVLGDRHSTTEIEERIWYAGAPEVTSRREDDPGNVLVVDVDPTTGEVSVERERVGRWSFTVVSAELASDSDVDALAQRLQELPDKECTAVWLTLSGTLSTAQMTALEGVLEEARHLFARLDSWARHTDLVVLPDGHDFADLGLSGFAQEALDDLVEVATSDGPDASVAQDSLGLLYRLAGAGR</sequence>
<dbReference type="InterPro" id="IPR029052">
    <property type="entry name" value="Metallo-depent_PP-like"/>
</dbReference>
<name>A0A5C4ME64_9ACTN</name>
<dbReference type="EMBL" id="VDFR01000225">
    <property type="protein sequence ID" value="TNC30018.1"/>
    <property type="molecule type" value="Genomic_DNA"/>
</dbReference>
<dbReference type="InterPro" id="IPR041796">
    <property type="entry name" value="Mre11_N"/>
</dbReference>
<dbReference type="AlphaFoldDB" id="A0A5C4ME64"/>
<proteinExistence type="inferred from homology"/>
<organism evidence="7 9">
    <name type="scientific">Mumia zhuanghuii</name>
    <dbReference type="NCBI Taxonomy" id="2585211"/>
    <lineage>
        <taxon>Bacteria</taxon>
        <taxon>Bacillati</taxon>
        <taxon>Actinomycetota</taxon>
        <taxon>Actinomycetes</taxon>
        <taxon>Propionibacteriales</taxon>
        <taxon>Nocardioidaceae</taxon>
        <taxon>Mumia</taxon>
    </lineage>
</organism>
<dbReference type="PIRSF" id="PIRSF033093">
    <property type="entry name" value="UCP_ML1119"/>
    <property type="match status" value="1"/>
</dbReference>
<evidence type="ECO:0000313" key="7">
    <source>
        <dbReference type="EMBL" id="TNC30018.1"/>
    </source>
</evidence>
<dbReference type="Pfam" id="PF00149">
    <property type="entry name" value="Metallophos"/>
    <property type="match status" value="1"/>
</dbReference>
<keyword evidence="3" id="KW-0540">Nuclease</keyword>
<dbReference type="SUPFAM" id="SSF56300">
    <property type="entry name" value="Metallo-dependent phosphatases"/>
    <property type="match status" value="1"/>
</dbReference>
<evidence type="ECO:0000256" key="1">
    <source>
        <dbReference type="ARBA" id="ARBA00010555"/>
    </source>
</evidence>
<evidence type="ECO:0000256" key="2">
    <source>
        <dbReference type="ARBA" id="ARBA00013365"/>
    </source>
</evidence>